<comment type="caution">
    <text evidence="1">The sequence shown here is derived from an EMBL/GenBank/DDBJ whole genome shotgun (WGS) entry which is preliminary data.</text>
</comment>
<dbReference type="EMBL" id="JAIWYP010000009">
    <property type="protein sequence ID" value="KAH3776516.1"/>
    <property type="molecule type" value="Genomic_DNA"/>
</dbReference>
<sequence length="115" mass="12802">MLPREDHSRAGNATWEAQVKVGKVRLAGTFPHTTSTTWHQEMPCIGPCPVMTPVWGLHQSPVNIDQSGQENRSCYDRCRHRSLISLVTSHAMTCPVTGQPVIDQSGLCHRPFRSP</sequence>
<proteinExistence type="predicted"/>
<organism evidence="1 2">
    <name type="scientific">Dreissena polymorpha</name>
    <name type="common">Zebra mussel</name>
    <name type="synonym">Mytilus polymorpha</name>
    <dbReference type="NCBI Taxonomy" id="45954"/>
    <lineage>
        <taxon>Eukaryota</taxon>
        <taxon>Metazoa</taxon>
        <taxon>Spiralia</taxon>
        <taxon>Lophotrochozoa</taxon>
        <taxon>Mollusca</taxon>
        <taxon>Bivalvia</taxon>
        <taxon>Autobranchia</taxon>
        <taxon>Heteroconchia</taxon>
        <taxon>Euheterodonta</taxon>
        <taxon>Imparidentia</taxon>
        <taxon>Neoheterodontei</taxon>
        <taxon>Myida</taxon>
        <taxon>Dreissenoidea</taxon>
        <taxon>Dreissenidae</taxon>
        <taxon>Dreissena</taxon>
    </lineage>
</organism>
<reference evidence="1" key="2">
    <citation type="submission" date="2020-11" db="EMBL/GenBank/DDBJ databases">
        <authorList>
            <person name="McCartney M.A."/>
            <person name="Auch B."/>
            <person name="Kono T."/>
            <person name="Mallez S."/>
            <person name="Becker A."/>
            <person name="Gohl D.M."/>
            <person name="Silverstein K.A.T."/>
            <person name="Koren S."/>
            <person name="Bechman K.B."/>
            <person name="Herman A."/>
            <person name="Abrahante J.E."/>
            <person name="Garbe J."/>
        </authorList>
    </citation>
    <scope>NUCLEOTIDE SEQUENCE</scope>
    <source>
        <strain evidence="1">Duluth1</strain>
        <tissue evidence="1">Whole animal</tissue>
    </source>
</reference>
<evidence type="ECO:0000313" key="1">
    <source>
        <dbReference type="EMBL" id="KAH3776516.1"/>
    </source>
</evidence>
<evidence type="ECO:0000313" key="2">
    <source>
        <dbReference type="Proteomes" id="UP000828390"/>
    </source>
</evidence>
<name>A0A9D4ED57_DREPO</name>
<keyword evidence="2" id="KW-1185">Reference proteome</keyword>
<gene>
    <name evidence="1" type="ORF">DPMN_177944</name>
</gene>
<dbReference type="AlphaFoldDB" id="A0A9D4ED57"/>
<protein>
    <submittedName>
        <fullName evidence="1">Uncharacterized protein</fullName>
    </submittedName>
</protein>
<dbReference type="Proteomes" id="UP000828390">
    <property type="component" value="Unassembled WGS sequence"/>
</dbReference>
<accession>A0A9D4ED57</accession>
<reference evidence="1" key="1">
    <citation type="journal article" date="2019" name="bioRxiv">
        <title>The Genome of the Zebra Mussel, Dreissena polymorpha: A Resource for Invasive Species Research.</title>
        <authorList>
            <person name="McCartney M.A."/>
            <person name="Auch B."/>
            <person name="Kono T."/>
            <person name="Mallez S."/>
            <person name="Zhang Y."/>
            <person name="Obille A."/>
            <person name="Becker A."/>
            <person name="Abrahante J.E."/>
            <person name="Garbe J."/>
            <person name="Badalamenti J.P."/>
            <person name="Herman A."/>
            <person name="Mangelson H."/>
            <person name="Liachko I."/>
            <person name="Sullivan S."/>
            <person name="Sone E.D."/>
            <person name="Koren S."/>
            <person name="Silverstein K.A.T."/>
            <person name="Beckman K.B."/>
            <person name="Gohl D.M."/>
        </authorList>
    </citation>
    <scope>NUCLEOTIDE SEQUENCE</scope>
    <source>
        <strain evidence="1">Duluth1</strain>
        <tissue evidence="1">Whole animal</tissue>
    </source>
</reference>